<feature type="transmembrane region" description="Helical" evidence="7">
    <location>
        <begin position="170"/>
        <end position="188"/>
    </location>
</feature>
<comment type="subcellular location">
    <subcellularLocation>
        <location evidence="1">Cell membrane</location>
        <topology evidence="1">Multi-pass membrane protein</topology>
    </subcellularLocation>
</comment>
<reference evidence="10 11" key="1">
    <citation type="submission" date="2023-07" db="EMBL/GenBank/DDBJ databases">
        <title>Sorghum-associated microbial communities from plants grown in Nebraska, USA.</title>
        <authorList>
            <person name="Schachtman D."/>
        </authorList>
    </citation>
    <scope>NUCLEOTIDE SEQUENCE [LARGE SCALE GENOMIC DNA]</scope>
    <source>
        <strain evidence="10 11">CC482</strain>
    </source>
</reference>
<dbReference type="GO" id="GO:0005524">
    <property type="term" value="F:ATP binding"/>
    <property type="evidence" value="ECO:0007669"/>
    <property type="project" value="UniProtKB-KW"/>
</dbReference>
<dbReference type="Pfam" id="PF00664">
    <property type="entry name" value="ABC_membrane"/>
    <property type="match status" value="1"/>
</dbReference>
<evidence type="ECO:0000256" key="4">
    <source>
        <dbReference type="ARBA" id="ARBA00022840"/>
    </source>
</evidence>
<dbReference type="InterPro" id="IPR017871">
    <property type="entry name" value="ABC_transporter-like_CS"/>
</dbReference>
<dbReference type="PROSITE" id="PS00211">
    <property type="entry name" value="ABC_TRANSPORTER_1"/>
    <property type="match status" value="1"/>
</dbReference>
<dbReference type="InterPro" id="IPR003439">
    <property type="entry name" value="ABC_transporter-like_ATP-bd"/>
</dbReference>
<dbReference type="InterPro" id="IPR036640">
    <property type="entry name" value="ABC1_TM_sf"/>
</dbReference>
<dbReference type="EMBL" id="JAUSSU010000003">
    <property type="protein sequence ID" value="MDQ0112068.1"/>
    <property type="molecule type" value="Genomic_DNA"/>
</dbReference>
<protein>
    <submittedName>
        <fullName evidence="10">ATP-binding cassette subfamily B protein/subfamily B ATP-binding cassette protein MsbA</fullName>
        <ecNumber evidence="10">3.6.3.-</ecNumber>
    </submittedName>
</protein>
<evidence type="ECO:0000256" key="2">
    <source>
        <dbReference type="ARBA" id="ARBA00022692"/>
    </source>
</evidence>
<evidence type="ECO:0000256" key="1">
    <source>
        <dbReference type="ARBA" id="ARBA00004651"/>
    </source>
</evidence>
<gene>
    <name evidence="10" type="ORF">J2T15_001503</name>
</gene>
<evidence type="ECO:0000313" key="11">
    <source>
        <dbReference type="Proteomes" id="UP001229346"/>
    </source>
</evidence>
<feature type="domain" description="ABC transporter" evidence="8">
    <location>
        <begin position="374"/>
        <end position="608"/>
    </location>
</feature>
<feature type="transmembrane region" description="Helical" evidence="7">
    <location>
        <begin position="140"/>
        <end position="164"/>
    </location>
</feature>
<dbReference type="PROSITE" id="PS50893">
    <property type="entry name" value="ABC_TRANSPORTER_2"/>
    <property type="match status" value="1"/>
</dbReference>
<dbReference type="Gene3D" id="3.40.50.300">
    <property type="entry name" value="P-loop containing nucleotide triphosphate hydrolases"/>
    <property type="match status" value="1"/>
</dbReference>
<name>A0ABT9TXL2_PAEHA</name>
<evidence type="ECO:0000256" key="5">
    <source>
        <dbReference type="ARBA" id="ARBA00022989"/>
    </source>
</evidence>
<feature type="transmembrane region" description="Helical" evidence="7">
    <location>
        <begin position="71"/>
        <end position="91"/>
    </location>
</feature>
<dbReference type="PANTHER" id="PTHR24221">
    <property type="entry name" value="ATP-BINDING CASSETTE SUB-FAMILY B"/>
    <property type="match status" value="1"/>
</dbReference>
<dbReference type="CDD" id="cd07346">
    <property type="entry name" value="ABC_6TM_exporters"/>
    <property type="match status" value="1"/>
</dbReference>
<feature type="transmembrane region" description="Helical" evidence="7">
    <location>
        <begin position="29"/>
        <end position="51"/>
    </location>
</feature>
<evidence type="ECO:0000259" key="9">
    <source>
        <dbReference type="PROSITE" id="PS50929"/>
    </source>
</evidence>
<dbReference type="EC" id="3.6.3.-" evidence="10"/>
<evidence type="ECO:0000256" key="6">
    <source>
        <dbReference type="ARBA" id="ARBA00023136"/>
    </source>
</evidence>
<dbReference type="PANTHER" id="PTHR24221:SF654">
    <property type="entry name" value="ATP-BINDING CASSETTE SUB-FAMILY B MEMBER 6"/>
    <property type="match status" value="1"/>
</dbReference>
<dbReference type="InterPro" id="IPR039421">
    <property type="entry name" value="Type_1_exporter"/>
</dbReference>
<accession>A0ABT9TXL2</accession>
<keyword evidence="11" id="KW-1185">Reference proteome</keyword>
<dbReference type="SUPFAM" id="SSF52540">
    <property type="entry name" value="P-loop containing nucleoside triphosphate hydrolases"/>
    <property type="match status" value="1"/>
</dbReference>
<dbReference type="InterPro" id="IPR003593">
    <property type="entry name" value="AAA+_ATPase"/>
</dbReference>
<proteinExistence type="predicted"/>
<keyword evidence="5 7" id="KW-1133">Transmembrane helix</keyword>
<feature type="domain" description="ABC transmembrane type-1" evidence="9">
    <location>
        <begin position="33"/>
        <end position="313"/>
    </location>
</feature>
<feature type="transmembrane region" description="Helical" evidence="7">
    <location>
        <begin position="253"/>
        <end position="276"/>
    </location>
</feature>
<dbReference type="Pfam" id="PF00005">
    <property type="entry name" value="ABC_tran"/>
    <property type="match status" value="1"/>
</dbReference>
<dbReference type="InterPro" id="IPR011527">
    <property type="entry name" value="ABC1_TM_dom"/>
</dbReference>
<keyword evidence="10" id="KW-0378">Hydrolase</keyword>
<dbReference type="InterPro" id="IPR027417">
    <property type="entry name" value="P-loop_NTPase"/>
</dbReference>
<dbReference type="SUPFAM" id="SSF90123">
    <property type="entry name" value="ABC transporter transmembrane region"/>
    <property type="match status" value="1"/>
</dbReference>
<dbReference type="GO" id="GO:0016787">
    <property type="term" value="F:hydrolase activity"/>
    <property type="evidence" value="ECO:0007669"/>
    <property type="project" value="UniProtKB-KW"/>
</dbReference>
<evidence type="ECO:0000256" key="7">
    <source>
        <dbReference type="SAM" id="Phobius"/>
    </source>
</evidence>
<dbReference type="PROSITE" id="PS50929">
    <property type="entry name" value="ABC_TM1F"/>
    <property type="match status" value="1"/>
</dbReference>
<evidence type="ECO:0000259" key="8">
    <source>
        <dbReference type="PROSITE" id="PS50893"/>
    </source>
</evidence>
<evidence type="ECO:0000313" key="10">
    <source>
        <dbReference type="EMBL" id="MDQ0112068.1"/>
    </source>
</evidence>
<evidence type="ECO:0000256" key="3">
    <source>
        <dbReference type="ARBA" id="ARBA00022741"/>
    </source>
</evidence>
<sequence length="610" mass="67373">MHSPIPPSPSPTLRQLTAMLWKKLGKGRVLFGASVILSLGETVVMLLVPLLMEIYFNRLELGQLPYIYNMMLISTVIVIVLLGLTILGFYYKQKSMSALQRDVSLELADEAQRLPLQKATASHSADLAQRIWADGDKSSWILSTLFHGIGSQAIMLVLAAIYMLWLQWEIALGLFVLMPLGILGSHLLRRKLGVIGLAVADQEAAVRQCQQDALQGMETLRAFGAEGWMMDRFVVERHKLNGLYMQRMWWNELVNGLTVSLSLLITWGSVLAVAWLAVQGKLQIGALMAFFVLVWRIYNPLVNIGRMWGEVQQNLGQTARISALWRAKKEPNNFSPTLNHAADSLSGIEQQHSIRWSNVSFGYDEHAGIQNDQANDVNASKSEANRLLLQQFSLELRPGSFTAIVGPSGSGKSTAAKLGAGLLLPDEGEVSICGSNPNYNAEYARQFVAYVPQSPYLFAGTIRDNLLFGKPDASEAELVDAAKAAAAHAFIEALPNGYDTPLKEHGSSLSGGQKQRLAIARAMLSGRPIWIFDEATSALDTDTERFVMESVRERTLMHGSTLLVIAHRLTTVQDADAIIVMENGLIAEQGTHELLLQRPEGLYRKLWNKN</sequence>
<organism evidence="10 11">
    <name type="scientific">Paenibacillus harenae</name>
    <dbReference type="NCBI Taxonomy" id="306543"/>
    <lineage>
        <taxon>Bacteria</taxon>
        <taxon>Bacillati</taxon>
        <taxon>Bacillota</taxon>
        <taxon>Bacilli</taxon>
        <taxon>Bacillales</taxon>
        <taxon>Paenibacillaceae</taxon>
        <taxon>Paenibacillus</taxon>
    </lineage>
</organism>
<dbReference type="RefSeq" id="WP_307202600.1">
    <property type="nucleotide sequence ID" value="NZ_JAUSSU010000003.1"/>
</dbReference>
<keyword evidence="3" id="KW-0547">Nucleotide-binding</keyword>
<keyword evidence="4 10" id="KW-0067">ATP-binding</keyword>
<dbReference type="Gene3D" id="1.20.1560.10">
    <property type="entry name" value="ABC transporter type 1, transmembrane domain"/>
    <property type="match status" value="1"/>
</dbReference>
<keyword evidence="2 7" id="KW-0812">Transmembrane</keyword>
<dbReference type="SMART" id="SM00382">
    <property type="entry name" value="AAA"/>
    <property type="match status" value="1"/>
</dbReference>
<dbReference type="Proteomes" id="UP001229346">
    <property type="component" value="Unassembled WGS sequence"/>
</dbReference>
<keyword evidence="6 7" id="KW-0472">Membrane</keyword>
<comment type="caution">
    <text evidence="10">The sequence shown here is derived from an EMBL/GenBank/DDBJ whole genome shotgun (WGS) entry which is preliminary data.</text>
</comment>